<comment type="caution">
    <text evidence="1">The sequence shown here is derived from an EMBL/GenBank/DDBJ whole genome shotgun (WGS) entry which is preliminary data.</text>
</comment>
<dbReference type="AlphaFoldDB" id="A0A0V0SJS5"/>
<evidence type="ECO:0000313" key="2">
    <source>
        <dbReference type="Proteomes" id="UP000054630"/>
    </source>
</evidence>
<name>A0A0V0SJS5_9BILA</name>
<protein>
    <submittedName>
        <fullName evidence="1">Uncharacterized protein</fullName>
    </submittedName>
</protein>
<dbReference type="EMBL" id="JYDL01000004">
    <property type="protein sequence ID" value="KRX27087.1"/>
    <property type="molecule type" value="Genomic_DNA"/>
</dbReference>
<keyword evidence="2" id="KW-1185">Reference proteome</keyword>
<proteinExistence type="predicted"/>
<evidence type="ECO:0000313" key="1">
    <source>
        <dbReference type="EMBL" id="KRX27087.1"/>
    </source>
</evidence>
<reference evidence="1 2" key="1">
    <citation type="submission" date="2015-01" db="EMBL/GenBank/DDBJ databases">
        <title>Evolution of Trichinella species and genotypes.</title>
        <authorList>
            <person name="Korhonen P.K."/>
            <person name="Edoardo P."/>
            <person name="Giuseppe L.R."/>
            <person name="Gasser R.B."/>
        </authorList>
    </citation>
    <scope>NUCLEOTIDE SEQUENCE [LARGE SCALE GENOMIC DNA]</scope>
    <source>
        <strain evidence="1">ISS37</strain>
    </source>
</reference>
<gene>
    <name evidence="1" type="ORF">T07_6972</name>
</gene>
<organism evidence="1 2">
    <name type="scientific">Trichinella nelsoni</name>
    <dbReference type="NCBI Taxonomy" id="6336"/>
    <lineage>
        <taxon>Eukaryota</taxon>
        <taxon>Metazoa</taxon>
        <taxon>Ecdysozoa</taxon>
        <taxon>Nematoda</taxon>
        <taxon>Enoplea</taxon>
        <taxon>Dorylaimia</taxon>
        <taxon>Trichinellida</taxon>
        <taxon>Trichinellidae</taxon>
        <taxon>Trichinella</taxon>
    </lineage>
</organism>
<accession>A0A0V0SJS5</accession>
<dbReference type="Proteomes" id="UP000054630">
    <property type="component" value="Unassembled WGS sequence"/>
</dbReference>
<sequence>MFNTIGKSTDSCKTVTVELQITDAEPMTKLVNKLRLNDWTLTLTPSFGKQNLVELLHKLKFYQILMYLSQIQILTMNSAVYTTCLRIQVILKKQVIKVTLPFMLKNILYLESTTFQAGNSSFHW</sequence>